<organism evidence="1">
    <name type="scientific">Spironucleus salmonicida</name>
    <dbReference type="NCBI Taxonomy" id="348837"/>
    <lineage>
        <taxon>Eukaryota</taxon>
        <taxon>Metamonada</taxon>
        <taxon>Diplomonadida</taxon>
        <taxon>Hexamitidae</taxon>
        <taxon>Hexamitinae</taxon>
        <taxon>Spironucleus</taxon>
    </lineage>
</organism>
<accession>V6LT40</accession>
<evidence type="ECO:0000313" key="3">
    <source>
        <dbReference type="Proteomes" id="UP000018208"/>
    </source>
</evidence>
<evidence type="ECO:0000313" key="1">
    <source>
        <dbReference type="EMBL" id="EST46861.1"/>
    </source>
</evidence>
<name>V6LT40_9EUKA</name>
<dbReference type="Proteomes" id="UP000018208">
    <property type="component" value="Unassembled WGS sequence"/>
</dbReference>
<protein>
    <submittedName>
        <fullName evidence="1">Uncharacterized protein</fullName>
    </submittedName>
</protein>
<evidence type="ECO:0000313" key="2">
    <source>
        <dbReference type="EMBL" id="KAH0573086.1"/>
    </source>
</evidence>
<dbReference type="EMBL" id="AUWU02000005">
    <property type="protein sequence ID" value="KAH0573086.1"/>
    <property type="molecule type" value="Genomic_DNA"/>
</dbReference>
<dbReference type="EMBL" id="KI546059">
    <property type="protein sequence ID" value="EST46861.1"/>
    <property type="molecule type" value="Genomic_DNA"/>
</dbReference>
<dbReference type="VEuPathDB" id="GiardiaDB:SS50377_25204"/>
<proteinExistence type="predicted"/>
<dbReference type="AlphaFoldDB" id="V6LT40"/>
<gene>
    <name evidence="1" type="ORF">SS50377_13126</name>
    <name evidence="2" type="ORF">SS50377_25204</name>
</gene>
<sequence>MVESISRHNCDEDNISRLQTPILKNANVKFTHNPASQIEQLKSKNHTRGRLGNASWLCSAKSTQFQHKCCKVPSLRHKILTHWPKLVPVAHPIKMPAPAFSQQDDSVFKIWIDSNVRQVHKTADMNHQAAPGFPSYSRDARDSRWDQFYHDHNGAQYQVPANITNGYLI</sequence>
<reference evidence="1 2" key="1">
    <citation type="journal article" date="2014" name="PLoS Genet.">
        <title>The Genome of Spironucleus salmonicida Highlights a Fish Pathogen Adapted to Fluctuating Environments.</title>
        <authorList>
            <person name="Xu F."/>
            <person name="Jerlstrom-Hultqvist J."/>
            <person name="Einarsson E."/>
            <person name="Astvaldsson A."/>
            <person name="Svard S.G."/>
            <person name="Andersson J.O."/>
        </authorList>
    </citation>
    <scope>NUCLEOTIDE SEQUENCE</scope>
    <source>
        <strain evidence="2">ATCC 50377</strain>
    </source>
</reference>
<reference evidence="2" key="2">
    <citation type="submission" date="2020-12" db="EMBL/GenBank/DDBJ databases">
        <title>New Spironucleus salmonicida genome in near-complete chromosomes.</title>
        <authorList>
            <person name="Xu F."/>
            <person name="Kurt Z."/>
            <person name="Jimenez-Gonzalez A."/>
            <person name="Astvaldsson A."/>
            <person name="Andersson J.O."/>
            <person name="Svard S.G."/>
        </authorList>
    </citation>
    <scope>NUCLEOTIDE SEQUENCE</scope>
    <source>
        <strain evidence="2">ATCC 50377</strain>
    </source>
</reference>
<keyword evidence="3" id="KW-1185">Reference proteome</keyword>